<accession>B4FI19</accession>
<evidence type="ECO:0000256" key="1">
    <source>
        <dbReference type="SAM" id="MobiDB-lite"/>
    </source>
</evidence>
<proteinExistence type="evidence at transcript level"/>
<sequence>MGTGGGYGPAEAAMDWALSALSTVNKQINSLSALSRTGHWELWAEVRGRRGPATGGVPGGYGVSGRR</sequence>
<organism evidence="2">
    <name type="scientific">Zea mays</name>
    <name type="common">Maize</name>
    <dbReference type="NCBI Taxonomy" id="4577"/>
    <lineage>
        <taxon>Eukaryota</taxon>
        <taxon>Viridiplantae</taxon>
        <taxon>Streptophyta</taxon>
        <taxon>Embryophyta</taxon>
        <taxon>Tracheophyta</taxon>
        <taxon>Spermatophyta</taxon>
        <taxon>Magnoliopsida</taxon>
        <taxon>Liliopsida</taxon>
        <taxon>Poales</taxon>
        <taxon>Poaceae</taxon>
        <taxon>PACMAD clade</taxon>
        <taxon>Panicoideae</taxon>
        <taxon>Andropogonodae</taxon>
        <taxon>Andropogoneae</taxon>
        <taxon>Tripsacinae</taxon>
        <taxon>Zea</taxon>
    </lineage>
</organism>
<reference evidence="2" key="1">
    <citation type="journal article" date="2009" name="PLoS Genet.">
        <title>Sequencing, mapping, and analysis of 27,455 maize full-length cDNAs.</title>
        <authorList>
            <person name="Soderlund C."/>
            <person name="Descour A."/>
            <person name="Kudrna D."/>
            <person name="Bomhoff M."/>
            <person name="Boyd L."/>
            <person name="Currie J."/>
            <person name="Angelova A."/>
            <person name="Collura K."/>
            <person name="Wissotski M."/>
            <person name="Ashley E."/>
            <person name="Morrow D."/>
            <person name="Fernandes J."/>
            <person name="Walbot V."/>
            <person name="Yu Y."/>
        </authorList>
    </citation>
    <scope>NUCLEOTIDE SEQUENCE</scope>
    <source>
        <strain evidence="2">B73</strain>
    </source>
</reference>
<protein>
    <submittedName>
        <fullName evidence="2">Uncharacterized protein</fullName>
    </submittedName>
</protein>
<feature type="compositionally biased region" description="Gly residues" evidence="1">
    <location>
        <begin position="53"/>
        <end position="67"/>
    </location>
</feature>
<dbReference type="AlphaFoldDB" id="B4FI19"/>
<dbReference type="HOGENOM" id="CLU_2816169_0_0_1"/>
<dbReference type="EMBL" id="BT036757">
    <property type="protein sequence ID" value="ACF81762.1"/>
    <property type="molecule type" value="mRNA"/>
</dbReference>
<name>B4FI19_MAIZE</name>
<evidence type="ECO:0000313" key="2">
    <source>
        <dbReference type="EMBL" id="ACF81762.1"/>
    </source>
</evidence>
<feature type="region of interest" description="Disordered" evidence="1">
    <location>
        <begin position="48"/>
        <end position="67"/>
    </location>
</feature>